<dbReference type="EMBL" id="LRGB01014119">
    <property type="protein sequence ID" value="KZR99285.1"/>
    <property type="molecule type" value="Genomic_DNA"/>
</dbReference>
<reference evidence="1 2" key="1">
    <citation type="submission" date="2016-03" db="EMBL/GenBank/DDBJ databases">
        <title>EvidentialGene: Evidence-directed Construction of Genes on Genomes.</title>
        <authorList>
            <person name="Gilbert D.G."/>
            <person name="Choi J.-H."/>
            <person name="Mockaitis K."/>
            <person name="Colbourne J."/>
            <person name="Pfrender M."/>
        </authorList>
    </citation>
    <scope>NUCLEOTIDE SEQUENCE [LARGE SCALE GENOMIC DNA]</scope>
    <source>
        <strain evidence="1 2">Xinb3</strain>
        <tissue evidence="1">Complete organism</tissue>
    </source>
</reference>
<organism evidence="1 2">
    <name type="scientific">Daphnia magna</name>
    <dbReference type="NCBI Taxonomy" id="35525"/>
    <lineage>
        <taxon>Eukaryota</taxon>
        <taxon>Metazoa</taxon>
        <taxon>Ecdysozoa</taxon>
        <taxon>Arthropoda</taxon>
        <taxon>Crustacea</taxon>
        <taxon>Branchiopoda</taxon>
        <taxon>Diplostraca</taxon>
        <taxon>Cladocera</taxon>
        <taxon>Anomopoda</taxon>
        <taxon>Daphniidae</taxon>
        <taxon>Daphnia</taxon>
    </lineage>
</organism>
<dbReference type="Proteomes" id="UP000076858">
    <property type="component" value="Unassembled WGS sequence"/>
</dbReference>
<dbReference type="AlphaFoldDB" id="A0A164GRY9"/>
<name>A0A164GRY9_9CRUS</name>
<protein>
    <submittedName>
        <fullName evidence="1">Uncharacterized protein</fullName>
    </submittedName>
</protein>
<accession>A0A164GRY9</accession>
<gene>
    <name evidence="1" type="ORF">APZ42_004906</name>
</gene>
<keyword evidence="2" id="KW-1185">Reference proteome</keyword>
<comment type="caution">
    <text evidence="1">The sequence shown here is derived from an EMBL/GenBank/DDBJ whole genome shotgun (WGS) entry which is preliminary data.</text>
</comment>
<evidence type="ECO:0000313" key="2">
    <source>
        <dbReference type="Proteomes" id="UP000076858"/>
    </source>
</evidence>
<proteinExistence type="predicted"/>
<evidence type="ECO:0000313" key="1">
    <source>
        <dbReference type="EMBL" id="KZR99285.1"/>
    </source>
</evidence>
<sequence>MQRNCLKYTGVWVEVFQEKRIMFFVYHIHSQSHSSIHLRLIATIYTKVRIIKVGFVFFLR</sequence>